<dbReference type="InParanoid" id="A0A2P5F3F7"/>
<keyword evidence="3" id="KW-1185">Reference proteome</keyword>
<accession>A0A2P5F3F7</accession>
<protein>
    <submittedName>
        <fullName evidence="2">Uncharacterized protein</fullName>
    </submittedName>
</protein>
<dbReference type="AlphaFoldDB" id="A0A2P5F3F7"/>
<name>A0A2P5F3F7_TREOI</name>
<organism evidence="2 3">
    <name type="scientific">Trema orientale</name>
    <name type="common">Charcoal tree</name>
    <name type="synonym">Celtis orientalis</name>
    <dbReference type="NCBI Taxonomy" id="63057"/>
    <lineage>
        <taxon>Eukaryota</taxon>
        <taxon>Viridiplantae</taxon>
        <taxon>Streptophyta</taxon>
        <taxon>Embryophyta</taxon>
        <taxon>Tracheophyta</taxon>
        <taxon>Spermatophyta</taxon>
        <taxon>Magnoliopsida</taxon>
        <taxon>eudicotyledons</taxon>
        <taxon>Gunneridae</taxon>
        <taxon>Pentapetalae</taxon>
        <taxon>rosids</taxon>
        <taxon>fabids</taxon>
        <taxon>Rosales</taxon>
        <taxon>Cannabaceae</taxon>
        <taxon>Trema</taxon>
    </lineage>
</organism>
<gene>
    <name evidence="2" type="ORF">TorRG33x02_118380</name>
</gene>
<evidence type="ECO:0000256" key="1">
    <source>
        <dbReference type="SAM" id="MobiDB-lite"/>
    </source>
</evidence>
<evidence type="ECO:0000313" key="2">
    <source>
        <dbReference type="EMBL" id="PON92333.1"/>
    </source>
</evidence>
<sequence length="174" mass="19809">MSLSFLFSRGEHALFELQHLDPILQRGYLVLDLFLFSSVIPLLLLMFKTEEERPTQGARKADPRPHRFTPPDPAKGPVVVFNEPLASLSELGTFVLRSPHLPGKARHVCIKQQVEPKEEWSASPSSMPQKELACFWNLRLLWNLFSLSSSIQLVVYWQNQAGSHPLRTACLIHL</sequence>
<reference evidence="3" key="1">
    <citation type="submission" date="2016-06" db="EMBL/GenBank/DDBJ databases">
        <title>Parallel loss of symbiosis genes in relatives of nitrogen-fixing non-legume Parasponia.</title>
        <authorList>
            <person name="Van Velzen R."/>
            <person name="Holmer R."/>
            <person name="Bu F."/>
            <person name="Rutten L."/>
            <person name="Van Zeijl A."/>
            <person name="Liu W."/>
            <person name="Santuari L."/>
            <person name="Cao Q."/>
            <person name="Sharma T."/>
            <person name="Shen D."/>
            <person name="Roswanjaya Y."/>
            <person name="Wardhani T."/>
            <person name="Kalhor M.S."/>
            <person name="Jansen J."/>
            <person name="Van den Hoogen J."/>
            <person name="Gungor B."/>
            <person name="Hartog M."/>
            <person name="Hontelez J."/>
            <person name="Verver J."/>
            <person name="Yang W.-C."/>
            <person name="Schijlen E."/>
            <person name="Repin R."/>
            <person name="Schilthuizen M."/>
            <person name="Schranz E."/>
            <person name="Heidstra R."/>
            <person name="Miyata K."/>
            <person name="Fedorova E."/>
            <person name="Kohlen W."/>
            <person name="Bisseling T."/>
            <person name="Smit S."/>
            <person name="Geurts R."/>
        </authorList>
    </citation>
    <scope>NUCLEOTIDE SEQUENCE [LARGE SCALE GENOMIC DNA]</scope>
    <source>
        <strain evidence="3">cv. RG33-2</strain>
    </source>
</reference>
<dbReference type="EMBL" id="JXTC01000066">
    <property type="protein sequence ID" value="PON92333.1"/>
    <property type="molecule type" value="Genomic_DNA"/>
</dbReference>
<proteinExistence type="predicted"/>
<feature type="compositionally biased region" description="Basic and acidic residues" evidence="1">
    <location>
        <begin position="54"/>
        <end position="65"/>
    </location>
</feature>
<comment type="caution">
    <text evidence="2">The sequence shown here is derived from an EMBL/GenBank/DDBJ whole genome shotgun (WGS) entry which is preliminary data.</text>
</comment>
<dbReference type="Proteomes" id="UP000237000">
    <property type="component" value="Unassembled WGS sequence"/>
</dbReference>
<feature type="region of interest" description="Disordered" evidence="1">
    <location>
        <begin position="54"/>
        <end position="74"/>
    </location>
</feature>
<evidence type="ECO:0000313" key="3">
    <source>
        <dbReference type="Proteomes" id="UP000237000"/>
    </source>
</evidence>